<organism evidence="1 2">
    <name type="scientific">Mucuna pruriens</name>
    <name type="common">Velvet bean</name>
    <name type="synonym">Dolichos pruriens</name>
    <dbReference type="NCBI Taxonomy" id="157652"/>
    <lineage>
        <taxon>Eukaryota</taxon>
        <taxon>Viridiplantae</taxon>
        <taxon>Streptophyta</taxon>
        <taxon>Embryophyta</taxon>
        <taxon>Tracheophyta</taxon>
        <taxon>Spermatophyta</taxon>
        <taxon>Magnoliopsida</taxon>
        <taxon>eudicotyledons</taxon>
        <taxon>Gunneridae</taxon>
        <taxon>Pentapetalae</taxon>
        <taxon>rosids</taxon>
        <taxon>fabids</taxon>
        <taxon>Fabales</taxon>
        <taxon>Fabaceae</taxon>
        <taxon>Papilionoideae</taxon>
        <taxon>50 kb inversion clade</taxon>
        <taxon>NPAAA clade</taxon>
        <taxon>indigoferoid/millettioid clade</taxon>
        <taxon>Phaseoleae</taxon>
        <taxon>Mucuna</taxon>
    </lineage>
</organism>
<sequence length="132" mass="15196">MELESLEAEYERVHSYKSSKMWDTLALAYDRASQWRAHVTTLKASKDLKKLMMEELLGTIKVYEIELNEDEGHRKGKSIVLKAQKALKGSSSKAFKVEESFEEASEEERSNLDKLSFILRKIHFVLKKKGGS</sequence>
<reference evidence="1" key="1">
    <citation type="submission" date="2018-05" db="EMBL/GenBank/DDBJ databases">
        <title>Draft genome of Mucuna pruriens seed.</title>
        <authorList>
            <person name="Nnadi N.E."/>
            <person name="Vos R."/>
            <person name="Hasami M.H."/>
            <person name="Devisetty U.K."/>
            <person name="Aguiy J.C."/>
        </authorList>
    </citation>
    <scope>NUCLEOTIDE SEQUENCE [LARGE SCALE GENOMIC DNA]</scope>
    <source>
        <strain evidence="1">JCA_2017</strain>
    </source>
</reference>
<accession>A0A371FSJ7</accession>
<dbReference type="AlphaFoldDB" id="A0A371FSJ7"/>
<evidence type="ECO:0000313" key="2">
    <source>
        <dbReference type="Proteomes" id="UP000257109"/>
    </source>
</evidence>
<dbReference type="Proteomes" id="UP000257109">
    <property type="component" value="Unassembled WGS sequence"/>
</dbReference>
<comment type="caution">
    <text evidence="1">The sequence shown here is derived from an EMBL/GenBank/DDBJ whole genome shotgun (WGS) entry which is preliminary data.</text>
</comment>
<feature type="non-terminal residue" evidence="1">
    <location>
        <position position="1"/>
    </location>
</feature>
<protein>
    <submittedName>
        <fullName evidence="1">Uncharacterized protein</fullName>
    </submittedName>
</protein>
<proteinExistence type="predicted"/>
<name>A0A371FSJ7_MUCPR</name>
<dbReference type="EMBL" id="QJKJ01008029">
    <property type="protein sequence ID" value="RDX81033.1"/>
    <property type="molecule type" value="Genomic_DNA"/>
</dbReference>
<evidence type="ECO:0000313" key="1">
    <source>
        <dbReference type="EMBL" id="RDX81033.1"/>
    </source>
</evidence>
<gene>
    <name evidence="1" type="ORF">CR513_38328</name>
</gene>
<keyword evidence="2" id="KW-1185">Reference proteome</keyword>